<gene>
    <name evidence="1" type="ORF">SE17_38340</name>
</gene>
<organism evidence="1 2">
    <name type="scientific">Kouleothrix aurantiaca</name>
    <dbReference type="NCBI Taxonomy" id="186479"/>
    <lineage>
        <taxon>Bacteria</taxon>
        <taxon>Bacillati</taxon>
        <taxon>Chloroflexota</taxon>
        <taxon>Chloroflexia</taxon>
        <taxon>Chloroflexales</taxon>
        <taxon>Roseiflexineae</taxon>
        <taxon>Roseiflexaceae</taxon>
        <taxon>Kouleothrix</taxon>
    </lineage>
</organism>
<name>A0A0P9EVK1_9CHLR</name>
<sequence>MATHLINSVQRHTSMRMAAPDTSNSWRTQAIDAFIHGKHDNLAALRVDLAARVAALTGQPIAPEAIAVTRASKIARVVVDGVRFQLQNGELSILRTCVECGLTTHASPPISSRADLGYALAGWQPRGNCCTPDEDEDWALW</sequence>
<keyword evidence="2" id="KW-1185">Reference proteome</keyword>
<proteinExistence type="predicted"/>
<dbReference type="Proteomes" id="UP000050509">
    <property type="component" value="Unassembled WGS sequence"/>
</dbReference>
<accession>A0A0P9EVK1</accession>
<dbReference type="EMBL" id="LJCR01002692">
    <property type="protein sequence ID" value="KPV48388.1"/>
    <property type="molecule type" value="Genomic_DNA"/>
</dbReference>
<comment type="caution">
    <text evidence="1">The sequence shown here is derived from an EMBL/GenBank/DDBJ whole genome shotgun (WGS) entry which is preliminary data.</text>
</comment>
<evidence type="ECO:0000313" key="2">
    <source>
        <dbReference type="Proteomes" id="UP000050509"/>
    </source>
</evidence>
<protein>
    <submittedName>
        <fullName evidence="1">Uncharacterized protein</fullName>
    </submittedName>
</protein>
<evidence type="ECO:0000313" key="1">
    <source>
        <dbReference type="EMBL" id="KPV48388.1"/>
    </source>
</evidence>
<dbReference type="AlphaFoldDB" id="A0A0P9EVK1"/>
<reference evidence="1 2" key="1">
    <citation type="submission" date="2015-09" db="EMBL/GenBank/DDBJ databases">
        <title>Draft genome sequence of Kouleothrix aurantiaca JCM 19913.</title>
        <authorList>
            <person name="Hemp J."/>
        </authorList>
    </citation>
    <scope>NUCLEOTIDE SEQUENCE [LARGE SCALE GENOMIC DNA]</scope>
    <source>
        <strain evidence="1 2">COM-B</strain>
    </source>
</reference>